<name>A0A3R8KJX9_9LACO</name>
<reference evidence="2 3" key="1">
    <citation type="submission" date="2018-08" db="EMBL/GenBank/DDBJ databases">
        <title>Genome Lactobacillus garii FI11369.</title>
        <authorList>
            <person name="Diaz M."/>
            <person name="Narbad A."/>
        </authorList>
    </citation>
    <scope>NUCLEOTIDE SEQUENCE [LARGE SCALE GENOMIC DNA]</scope>
    <source>
        <strain evidence="2 3">FI11369</strain>
    </source>
</reference>
<dbReference type="Proteomes" id="UP000283633">
    <property type="component" value="Unassembled WGS sequence"/>
</dbReference>
<comment type="caution">
    <text evidence="2">The sequence shown here is derived from an EMBL/GenBank/DDBJ whole genome shotgun (WGS) entry which is preliminary data.</text>
</comment>
<feature type="transmembrane region" description="Helical" evidence="1">
    <location>
        <begin position="15"/>
        <end position="36"/>
    </location>
</feature>
<evidence type="ECO:0000313" key="3">
    <source>
        <dbReference type="Proteomes" id="UP000283633"/>
    </source>
</evidence>
<organism evidence="2 3">
    <name type="scientific">Lactiplantibacillus garii</name>
    <dbReference type="NCBI Taxonomy" id="2306423"/>
    <lineage>
        <taxon>Bacteria</taxon>
        <taxon>Bacillati</taxon>
        <taxon>Bacillota</taxon>
        <taxon>Bacilli</taxon>
        <taxon>Lactobacillales</taxon>
        <taxon>Lactobacillaceae</taxon>
        <taxon>Lactiplantibacillus</taxon>
    </lineage>
</organism>
<keyword evidence="1" id="KW-0472">Membrane</keyword>
<accession>A0A3R8KJX9</accession>
<keyword evidence="1" id="KW-1133">Transmembrane helix</keyword>
<keyword evidence="1" id="KW-0812">Transmembrane</keyword>
<gene>
    <name evidence="2" type="ORF">D1831_12160</name>
</gene>
<keyword evidence="3" id="KW-1185">Reference proteome</keyword>
<evidence type="ECO:0000256" key="1">
    <source>
        <dbReference type="SAM" id="Phobius"/>
    </source>
</evidence>
<evidence type="ECO:0000313" key="2">
    <source>
        <dbReference type="EMBL" id="RRK09542.1"/>
    </source>
</evidence>
<protein>
    <submittedName>
        <fullName evidence="2">Prepilin-type cleavage/methylation domain-containing protein</fullName>
    </submittedName>
</protein>
<dbReference type="GO" id="GO:0009986">
    <property type="term" value="C:cell surface"/>
    <property type="evidence" value="ECO:0007669"/>
    <property type="project" value="UniProtKB-SubCell"/>
</dbReference>
<dbReference type="EMBL" id="QWZQ01000050">
    <property type="protein sequence ID" value="RRK09542.1"/>
    <property type="molecule type" value="Genomic_DNA"/>
</dbReference>
<proteinExistence type="predicted"/>
<sequence length="172" mass="19776">MNAPTSKSFMTKVRGFTLIEVVISLSTLLIIGSFFFQGRTNLLRRPQVDLPTLEWYLMLRELENPDHALQVTDINTLKRITFEKRMPVDVPGPKDNYYLQFKNGAKQLIFFKKGNHFNLTLMHHVKSFHCDVHHNLSVETERGERFTAKLLIPDKGEVTDETAIGNHAAISH</sequence>
<dbReference type="AlphaFoldDB" id="A0A3R8KJX9"/>
<dbReference type="GO" id="GO:0030420">
    <property type="term" value="P:establishment of competence for transformation"/>
    <property type="evidence" value="ECO:0007669"/>
    <property type="project" value="UniProtKB-KW"/>
</dbReference>